<evidence type="ECO:0008006" key="4">
    <source>
        <dbReference type="Google" id="ProtNLM"/>
    </source>
</evidence>
<comment type="caution">
    <text evidence="2">The sequence shown here is derived from an EMBL/GenBank/DDBJ whole genome shotgun (WGS) entry which is preliminary data.</text>
</comment>
<dbReference type="Proteomes" id="UP000475249">
    <property type="component" value="Unassembled WGS sequence"/>
</dbReference>
<feature type="chain" id="PRO_5026863954" description="Cadherin domain-containing protein" evidence="1">
    <location>
        <begin position="26"/>
        <end position="323"/>
    </location>
</feature>
<accession>A0A6L9EEH9</accession>
<dbReference type="PROSITE" id="PS51257">
    <property type="entry name" value="PROKAR_LIPOPROTEIN"/>
    <property type="match status" value="1"/>
</dbReference>
<evidence type="ECO:0000313" key="3">
    <source>
        <dbReference type="Proteomes" id="UP000475249"/>
    </source>
</evidence>
<feature type="signal peptide" evidence="1">
    <location>
        <begin position="1"/>
        <end position="25"/>
    </location>
</feature>
<reference evidence="2 3" key="1">
    <citation type="submission" date="2020-01" db="EMBL/GenBank/DDBJ databases">
        <title>Bacteria diversity of Porities sp.</title>
        <authorList>
            <person name="Wang G."/>
        </authorList>
    </citation>
    <scope>NUCLEOTIDE SEQUENCE [LARGE SCALE GENOMIC DNA]</scope>
    <source>
        <strain evidence="2 3">R33</strain>
    </source>
</reference>
<evidence type="ECO:0000256" key="1">
    <source>
        <dbReference type="SAM" id="SignalP"/>
    </source>
</evidence>
<protein>
    <recommendedName>
        <fullName evidence="4">Cadherin domain-containing protein</fullName>
    </recommendedName>
</protein>
<sequence>MKTKKSNNKILSILLAASVALTSCSKDDNEDSPEGPINNANVAAQIDEYPRSGDFIVTAESKLSGDLNFTLTKVSVNDAFILNETSGQLTAANPFAFDYETNTEITGEITVTNGTESEVLSLQVDINNIDDIAYFLKGSKEAYLAASPGDWVPITSDEYLTLSIEISGTNRSGTTENLYEAGVVVEVFDTYDDFTVANDAAPIPVDNYVYAFKFWSDASNTNGNRVKVSGTSLTEGYEDLGNSLPTGGRGEQSFVLKGSNDPTTSTGYLGMYSQSGLAYDVRGNAPGEHYFVQGNTGTIGNNFNIVQRICLYQGLSTSIKQWD</sequence>
<dbReference type="AlphaFoldDB" id="A0A6L9EEH9"/>
<evidence type="ECO:0000313" key="2">
    <source>
        <dbReference type="EMBL" id="NAS13160.1"/>
    </source>
</evidence>
<dbReference type="RefSeq" id="WP_161436201.1">
    <property type="nucleotide sequence ID" value="NZ_WXYO01000006.1"/>
</dbReference>
<keyword evidence="3" id="KW-1185">Reference proteome</keyword>
<dbReference type="EMBL" id="WXYO01000006">
    <property type="protein sequence ID" value="NAS13160.1"/>
    <property type="molecule type" value="Genomic_DNA"/>
</dbReference>
<proteinExistence type="predicted"/>
<gene>
    <name evidence="2" type="ORF">GTQ38_14180</name>
</gene>
<keyword evidence="1" id="KW-0732">Signal</keyword>
<dbReference type="Gene3D" id="2.60.40.60">
    <property type="entry name" value="Cadherins"/>
    <property type="match status" value="1"/>
</dbReference>
<organism evidence="2 3">
    <name type="scientific">Poritiphilus flavus</name>
    <dbReference type="NCBI Taxonomy" id="2697053"/>
    <lineage>
        <taxon>Bacteria</taxon>
        <taxon>Pseudomonadati</taxon>
        <taxon>Bacteroidota</taxon>
        <taxon>Flavobacteriia</taxon>
        <taxon>Flavobacteriales</taxon>
        <taxon>Flavobacteriaceae</taxon>
        <taxon>Poritiphilus</taxon>
    </lineage>
</organism>
<name>A0A6L9EEH9_9FLAO</name>